<proteinExistence type="predicted"/>
<name>A0A2M8ET56_9BACT</name>
<accession>A0A2M8ET56</accession>
<evidence type="ECO:0008006" key="3">
    <source>
        <dbReference type="Google" id="ProtNLM"/>
    </source>
</evidence>
<dbReference type="Pfam" id="PF08889">
    <property type="entry name" value="WbqC"/>
    <property type="match status" value="1"/>
</dbReference>
<protein>
    <recommendedName>
        <fullName evidence="3">WbqC family protein</fullName>
    </recommendedName>
</protein>
<dbReference type="EMBL" id="PFSF01000019">
    <property type="protein sequence ID" value="PJC28298.1"/>
    <property type="molecule type" value="Genomic_DNA"/>
</dbReference>
<comment type="caution">
    <text evidence="1">The sequence shown here is derived from an EMBL/GenBank/DDBJ whole genome shotgun (WGS) entry which is preliminary data.</text>
</comment>
<dbReference type="InterPro" id="IPR014985">
    <property type="entry name" value="WbqC"/>
</dbReference>
<organism evidence="1 2">
    <name type="scientific">Candidatus Shapirobacteria bacterium CG_4_9_14_0_2_um_filter_39_11</name>
    <dbReference type="NCBI Taxonomy" id="1974478"/>
    <lineage>
        <taxon>Bacteria</taxon>
        <taxon>Candidatus Shapironibacteriota</taxon>
    </lineage>
</organism>
<evidence type="ECO:0000313" key="1">
    <source>
        <dbReference type="EMBL" id="PJC28298.1"/>
    </source>
</evidence>
<dbReference type="Proteomes" id="UP000229816">
    <property type="component" value="Unassembled WGS sequence"/>
</dbReference>
<sequence>MVKVGINQPYYLPYVGFFERVKACDYFVVNPFTPLNRTRAFHRRTKIIQQHRNAPQRFLYLTQCVSHLAEGKFFSDISLDERFWERQQIHIKTIVSTYKRARYFRLLDNLLRLMAEQSSDLGSYNTKLIKETSEILGLSNKIIDASKDSKLLAIDFAEGNGEFANKATQITFFICKKLGATLHIAGQNGPLWLDETPFIKAGIGVLYQRIKFKAYPQFHRGDSFVPGLSAIDLIANNGLRSRRILGQNSDLVSREELLRTTKLTGR</sequence>
<gene>
    <name evidence="1" type="ORF">CO054_00880</name>
</gene>
<reference evidence="2" key="1">
    <citation type="submission" date="2017-09" db="EMBL/GenBank/DDBJ databases">
        <title>Depth-based differentiation of microbial function through sediment-hosted aquifers and enrichment of novel symbionts in the deep terrestrial subsurface.</title>
        <authorList>
            <person name="Probst A.J."/>
            <person name="Ladd B."/>
            <person name="Jarett J.K."/>
            <person name="Geller-Mcgrath D.E."/>
            <person name="Sieber C.M.K."/>
            <person name="Emerson J.B."/>
            <person name="Anantharaman K."/>
            <person name="Thomas B.C."/>
            <person name="Malmstrom R."/>
            <person name="Stieglmeier M."/>
            <person name="Klingl A."/>
            <person name="Woyke T."/>
            <person name="Ryan C.M."/>
            <person name="Banfield J.F."/>
        </authorList>
    </citation>
    <scope>NUCLEOTIDE SEQUENCE [LARGE SCALE GENOMIC DNA]</scope>
</reference>
<evidence type="ECO:0000313" key="2">
    <source>
        <dbReference type="Proteomes" id="UP000229816"/>
    </source>
</evidence>
<dbReference type="AlphaFoldDB" id="A0A2M8ET56"/>